<dbReference type="Proteomes" id="UP000799537">
    <property type="component" value="Unassembled WGS sequence"/>
</dbReference>
<reference evidence="3" key="1">
    <citation type="journal article" date="2020" name="Stud. Mycol.">
        <title>101 Dothideomycetes genomes: a test case for predicting lifestyles and emergence of pathogens.</title>
        <authorList>
            <person name="Haridas S."/>
            <person name="Albert R."/>
            <person name="Binder M."/>
            <person name="Bloem J."/>
            <person name="Labutti K."/>
            <person name="Salamov A."/>
            <person name="Andreopoulos B."/>
            <person name="Baker S."/>
            <person name="Barry K."/>
            <person name="Bills G."/>
            <person name="Bluhm B."/>
            <person name="Cannon C."/>
            <person name="Castanera R."/>
            <person name="Culley D."/>
            <person name="Daum C."/>
            <person name="Ezra D."/>
            <person name="Gonzalez J."/>
            <person name="Henrissat B."/>
            <person name="Kuo A."/>
            <person name="Liang C."/>
            <person name="Lipzen A."/>
            <person name="Lutzoni F."/>
            <person name="Magnuson J."/>
            <person name="Mondo S."/>
            <person name="Nolan M."/>
            <person name="Ohm R."/>
            <person name="Pangilinan J."/>
            <person name="Park H.-J."/>
            <person name="Ramirez L."/>
            <person name="Alfaro M."/>
            <person name="Sun H."/>
            <person name="Tritt A."/>
            <person name="Yoshinaga Y."/>
            <person name="Zwiers L.-H."/>
            <person name="Turgeon B."/>
            <person name="Goodwin S."/>
            <person name="Spatafora J."/>
            <person name="Crous P."/>
            <person name="Grigoriev I."/>
        </authorList>
    </citation>
    <scope>NUCLEOTIDE SEQUENCE</scope>
    <source>
        <strain evidence="3">ATCC 36951</strain>
    </source>
</reference>
<organism evidence="3 4">
    <name type="scientific">Zasmidium cellare ATCC 36951</name>
    <dbReference type="NCBI Taxonomy" id="1080233"/>
    <lineage>
        <taxon>Eukaryota</taxon>
        <taxon>Fungi</taxon>
        <taxon>Dikarya</taxon>
        <taxon>Ascomycota</taxon>
        <taxon>Pezizomycotina</taxon>
        <taxon>Dothideomycetes</taxon>
        <taxon>Dothideomycetidae</taxon>
        <taxon>Mycosphaerellales</taxon>
        <taxon>Mycosphaerellaceae</taxon>
        <taxon>Zasmidium</taxon>
    </lineage>
</organism>
<dbReference type="GO" id="GO:0003684">
    <property type="term" value="F:damaged DNA binding"/>
    <property type="evidence" value="ECO:0007669"/>
    <property type="project" value="InterPro"/>
</dbReference>
<dbReference type="Gene3D" id="1.10.10.540">
    <property type="entry name" value="XPC-binding domain"/>
    <property type="match status" value="1"/>
</dbReference>
<dbReference type="EMBL" id="ML993611">
    <property type="protein sequence ID" value="KAF2162930.1"/>
    <property type="molecule type" value="Genomic_DNA"/>
</dbReference>
<dbReference type="GO" id="GO:0043161">
    <property type="term" value="P:proteasome-mediated ubiquitin-dependent protein catabolic process"/>
    <property type="evidence" value="ECO:0007669"/>
    <property type="project" value="InterPro"/>
</dbReference>
<keyword evidence="4" id="KW-1185">Reference proteome</keyword>
<evidence type="ECO:0000313" key="3">
    <source>
        <dbReference type="EMBL" id="KAF2162930.1"/>
    </source>
</evidence>
<dbReference type="RefSeq" id="XP_033663819.1">
    <property type="nucleotide sequence ID" value="XM_033808267.1"/>
</dbReference>
<dbReference type="SUPFAM" id="SSF101238">
    <property type="entry name" value="XPC-binding domain"/>
    <property type="match status" value="1"/>
</dbReference>
<protein>
    <recommendedName>
        <fullName evidence="2">XPC-binding domain-containing protein</fullName>
    </recommendedName>
</protein>
<feature type="compositionally biased region" description="Polar residues" evidence="1">
    <location>
        <begin position="53"/>
        <end position="72"/>
    </location>
</feature>
<name>A0A6A6C9J1_ZASCE</name>
<dbReference type="InterPro" id="IPR015360">
    <property type="entry name" value="XPC-bd"/>
</dbReference>
<dbReference type="GO" id="GO:0006289">
    <property type="term" value="P:nucleotide-excision repair"/>
    <property type="evidence" value="ECO:0007669"/>
    <property type="project" value="InterPro"/>
</dbReference>
<dbReference type="AlphaFoldDB" id="A0A6A6C9J1"/>
<feature type="domain" description="XPC-binding" evidence="2">
    <location>
        <begin position="130"/>
        <end position="184"/>
    </location>
</feature>
<evidence type="ECO:0000259" key="2">
    <source>
        <dbReference type="Pfam" id="PF09280"/>
    </source>
</evidence>
<feature type="region of interest" description="Disordered" evidence="1">
    <location>
        <begin position="1"/>
        <end position="126"/>
    </location>
</feature>
<dbReference type="GeneID" id="54561539"/>
<accession>A0A6A6C9J1</accession>
<proteinExistence type="predicted"/>
<evidence type="ECO:0000313" key="4">
    <source>
        <dbReference type="Proteomes" id="UP000799537"/>
    </source>
</evidence>
<evidence type="ECO:0000256" key="1">
    <source>
        <dbReference type="SAM" id="MobiDB-lite"/>
    </source>
</evidence>
<dbReference type="InterPro" id="IPR036353">
    <property type="entry name" value="XPC-bd_sf"/>
</dbReference>
<gene>
    <name evidence="3" type="ORF">M409DRAFT_26783</name>
</gene>
<dbReference type="Pfam" id="PF09280">
    <property type="entry name" value="XPC-binding"/>
    <property type="match status" value="1"/>
</dbReference>
<sequence>MGKHRSVKIAKPESKGVGTSRRGQTSARDTQGRFVRQIEHGIQPTLPEPQRNAAPTSSRAPANPDTSRPPTRSKSEAKPNAQNRPRPGRRRRAGTEMHPDGTATLERVGQPHTERTQPGGVGRGFDGDLPFLRHNLHFQQARRIIEQAPEMLGEALRQMKAMDSWELGLIQRNRARFLRLLFAGGSTSGLKSAAQREQLR</sequence>